<sequence>MRYLPILLAGLISACAQTTPQWDARFGVDTRLVLAQQVINPAAGRNTDPVSGMDGRSARAAYERYQKTGGEPQQATLMNGAK</sequence>
<gene>
    <name evidence="1" type="ORF">GTP45_20845</name>
</gene>
<name>A0A7X4GTA1_9BURK</name>
<accession>A0A7X4GTA1</accession>
<keyword evidence="2" id="KW-1185">Reference proteome</keyword>
<protein>
    <recommendedName>
        <fullName evidence="3">Pilus assembly protein</fullName>
    </recommendedName>
</protein>
<dbReference type="AlphaFoldDB" id="A0A7X4GTA1"/>
<dbReference type="EMBL" id="WWCK01000006">
    <property type="protein sequence ID" value="MYM69267.1"/>
    <property type="molecule type" value="Genomic_DNA"/>
</dbReference>
<dbReference type="PROSITE" id="PS51257">
    <property type="entry name" value="PROKAR_LIPOPROTEIN"/>
    <property type="match status" value="1"/>
</dbReference>
<proteinExistence type="predicted"/>
<evidence type="ECO:0000313" key="1">
    <source>
        <dbReference type="EMBL" id="MYM69267.1"/>
    </source>
</evidence>
<dbReference type="Proteomes" id="UP000450012">
    <property type="component" value="Unassembled WGS sequence"/>
</dbReference>
<comment type="caution">
    <text evidence="1">The sequence shown here is derived from an EMBL/GenBank/DDBJ whole genome shotgun (WGS) entry which is preliminary data.</text>
</comment>
<dbReference type="RefSeq" id="WP_161015774.1">
    <property type="nucleotide sequence ID" value="NZ_WWCK01000006.1"/>
</dbReference>
<reference evidence="1 2" key="1">
    <citation type="submission" date="2019-12" db="EMBL/GenBank/DDBJ databases">
        <title>Novel species isolated from a subtropical stream in China.</title>
        <authorList>
            <person name="Lu H."/>
        </authorList>
    </citation>
    <scope>NUCLEOTIDE SEQUENCE [LARGE SCALE GENOMIC DNA]</scope>
    <source>
        <strain evidence="1 2">FT55W</strain>
    </source>
</reference>
<evidence type="ECO:0000313" key="2">
    <source>
        <dbReference type="Proteomes" id="UP000450012"/>
    </source>
</evidence>
<evidence type="ECO:0008006" key="3">
    <source>
        <dbReference type="Google" id="ProtNLM"/>
    </source>
</evidence>
<organism evidence="1 2">
    <name type="scientific">Duganella rivi</name>
    <dbReference type="NCBI Taxonomy" id="2666083"/>
    <lineage>
        <taxon>Bacteria</taxon>
        <taxon>Pseudomonadati</taxon>
        <taxon>Pseudomonadota</taxon>
        <taxon>Betaproteobacteria</taxon>
        <taxon>Burkholderiales</taxon>
        <taxon>Oxalobacteraceae</taxon>
        <taxon>Telluria group</taxon>
        <taxon>Duganella</taxon>
    </lineage>
</organism>